<accession>A0AAD3RYD6</accession>
<evidence type="ECO:0000313" key="2">
    <source>
        <dbReference type="Proteomes" id="UP001279734"/>
    </source>
</evidence>
<protein>
    <submittedName>
        <fullName evidence="1">Uncharacterized protein</fullName>
    </submittedName>
</protein>
<comment type="caution">
    <text evidence="1">The sequence shown here is derived from an EMBL/GenBank/DDBJ whole genome shotgun (WGS) entry which is preliminary data.</text>
</comment>
<name>A0AAD3RYD6_NEPGR</name>
<dbReference type="Proteomes" id="UP001279734">
    <property type="component" value="Unassembled WGS sequence"/>
</dbReference>
<reference evidence="1" key="1">
    <citation type="submission" date="2023-05" db="EMBL/GenBank/DDBJ databases">
        <title>Nepenthes gracilis genome sequencing.</title>
        <authorList>
            <person name="Fukushima K."/>
        </authorList>
    </citation>
    <scope>NUCLEOTIDE SEQUENCE</scope>
    <source>
        <strain evidence="1">SING2019-196</strain>
    </source>
</reference>
<dbReference type="AlphaFoldDB" id="A0AAD3RYD6"/>
<keyword evidence="2" id="KW-1185">Reference proteome</keyword>
<evidence type="ECO:0000313" key="1">
    <source>
        <dbReference type="EMBL" id="GMH00786.1"/>
    </source>
</evidence>
<proteinExistence type="predicted"/>
<sequence length="84" mass="9441">MQAAHPGREQQLTIAAMSIAMEQHTPNLHPSEWEQIARLSNCILSLTKDDGSVSSCLEEVQQLFIDHFSKHLRTGRTNGPFPKE</sequence>
<gene>
    <name evidence="1" type="ORF">Nepgr_002625</name>
</gene>
<organism evidence="1 2">
    <name type="scientific">Nepenthes gracilis</name>
    <name type="common">Slender pitcher plant</name>
    <dbReference type="NCBI Taxonomy" id="150966"/>
    <lineage>
        <taxon>Eukaryota</taxon>
        <taxon>Viridiplantae</taxon>
        <taxon>Streptophyta</taxon>
        <taxon>Embryophyta</taxon>
        <taxon>Tracheophyta</taxon>
        <taxon>Spermatophyta</taxon>
        <taxon>Magnoliopsida</taxon>
        <taxon>eudicotyledons</taxon>
        <taxon>Gunneridae</taxon>
        <taxon>Pentapetalae</taxon>
        <taxon>Caryophyllales</taxon>
        <taxon>Nepenthaceae</taxon>
        <taxon>Nepenthes</taxon>
    </lineage>
</organism>
<dbReference type="EMBL" id="BSYO01000002">
    <property type="protein sequence ID" value="GMH00786.1"/>
    <property type="molecule type" value="Genomic_DNA"/>
</dbReference>